<dbReference type="NCBIfam" id="TIGR00043">
    <property type="entry name" value="rRNA maturation RNase YbeY"/>
    <property type="match status" value="1"/>
</dbReference>
<organism evidence="8 9">
    <name type="scientific">Thermodesulfobium acidiphilum</name>
    <dbReference type="NCBI Taxonomy" id="1794699"/>
    <lineage>
        <taxon>Bacteria</taxon>
        <taxon>Pseudomonadati</taxon>
        <taxon>Thermodesulfobiota</taxon>
        <taxon>Thermodesulfobiia</taxon>
        <taxon>Thermodesulfobiales</taxon>
        <taxon>Thermodesulfobiaceae</taxon>
        <taxon>Thermodesulfobium</taxon>
    </lineage>
</organism>
<dbReference type="InterPro" id="IPR002036">
    <property type="entry name" value="YbeY"/>
</dbReference>
<evidence type="ECO:0000256" key="6">
    <source>
        <dbReference type="ARBA" id="ARBA00022833"/>
    </source>
</evidence>
<name>A0A2R4W1Y7_THEAF</name>
<evidence type="ECO:0000256" key="3">
    <source>
        <dbReference type="ARBA" id="ARBA00022723"/>
    </source>
</evidence>
<dbReference type="Proteomes" id="UP000244792">
    <property type="component" value="Chromosome"/>
</dbReference>
<gene>
    <name evidence="7" type="primary">ybeY</name>
    <name evidence="8" type="ORF">TDSAC_1481</name>
</gene>
<evidence type="ECO:0000313" key="8">
    <source>
        <dbReference type="EMBL" id="AWB10821.1"/>
    </source>
</evidence>
<dbReference type="OrthoDB" id="9807740at2"/>
<sequence>MSLVLSKRKRYKLNYIQLKKAIKESMNFLGVGECELSLLLTDNDEIRTLNKEFRKNDCPTDVLSFEGDINLGVLGDIVISVERAKEDFLSCSYGDIIPEVAKKNFESYLLWLIVHGILHNLGFDHDNDVSEKEMRSKEKDCLEKVSQYL</sequence>
<dbReference type="Pfam" id="PF02130">
    <property type="entry name" value="YbeY"/>
    <property type="match status" value="1"/>
</dbReference>
<comment type="cofactor">
    <cofactor evidence="7">
        <name>Zn(2+)</name>
        <dbReference type="ChEBI" id="CHEBI:29105"/>
    </cofactor>
    <text evidence="7">Binds 1 zinc ion.</text>
</comment>
<keyword evidence="7" id="KW-0698">rRNA processing</keyword>
<dbReference type="GO" id="GO:0006364">
    <property type="term" value="P:rRNA processing"/>
    <property type="evidence" value="ECO:0007669"/>
    <property type="project" value="UniProtKB-UniRule"/>
</dbReference>
<feature type="binding site" evidence="7">
    <location>
        <position position="119"/>
    </location>
    <ligand>
        <name>Zn(2+)</name>
        <dbReference type="ChEBI" id="CHEBI:29105"/>
        <note>catalytic</note>
    </ligand>
</feature>
<dbReference type="Gene3D" id="3.40.390.30">
    <property type="entry name" value="Metalloproteases ('zincins'), catalytic domain"/>
    <property type="match status" value="1"/>
</dbReference>
<evidence type="ECO:0000256" key="7">
    <source>
        <dbReference type="HAMAP-Rule" id="MF_00009"/>
    </source>
</evidence>
<comment type="subcellular location">
    <subcellularLocation>
        <location evidence="7">Cytoplasm</location>
    </subcellularLocation>
</comment>
<dbReference type="GO" id="GO:0004222">
    <property type="term" value="F:metalloendopeptidase activity"/>
    <property type="evidence" value="ECO:0007669"/>
    <property type="project" value="InterPro"/>
</dbReference>
<keyword evidence="2 7" id="KW-0540">Nuclease</keyword>
<evidence type="ECO:0000313" key="9">
    <source>
        <dbReference type="Proteomes" id="UP000244792"/>
    </source>
</evidence>
<dbReference type="KEGG" id="taci:TDSAC_1481"/>
<dbReference type="SUPFAM" id="SSF55486">
    <property type="entry name" value="Metalloproteases ('zincins'), catalytic domain"/>
    <property type="match status" value="1"/>
</dbReference>
<dbReference type="GO" id="GO:0008270">
    <property type="term" value="F:zinc ion binding"/>
    <property type="evidence" value="ECO:0007669"/>
    <property type="project" value="UniProtKB-UniRule"/>
</dbReference>
<keyword evidence="9" id="KW-1185">Reference proteome</keyword>
<dbReference type="EC" id="3.1.-.-" evidence="7"/>
<comment type="similarity">
    <text evidence="1 7">Belongs to the endoribonuclease YbeY family.</text>
</comment>
<proteinExistence type="inferred from homology"/>
<dbReference type="InterPro" id="IPR023091">
    <property type="entry name" value="MetalPrtase_cat_dom_sf_prd"/>
</dbReference>
<dbReference type="AlphaFoldDB" id="A0A2R4W1Y7"/>
<dbReference type="PANTHER" id="PTHR46986">
    <property type="entry name" value="ENDORIBONUCLEASE YBEY, CHLOROPLASTIC"/>
    <property type="match status" value="1"/>
</dbReference>
<evidence type="ECO:0000256" key="4">
    <source>
        <dbReference type="ARBA" id="ARBA00022759"/>
    </source>
</evidence>
<feature type="binding site" evidence="7">
    <location>
        <position position="115"/>
    </location>
    <ligand>
        <name>Zn(2+)</name>
        <dbReference type="ChEBI" id="CHEBI:29105"/>
        <note>catalytic</note>
    </ligand>
</feature>
<reference evidence="8 9" key="1">
    <citation type="submission" date="2017-04" db="EMBL/GenBank/DDBJ databases">
        <title>Genomic insights into metabolism of Thermodesulfobium acidiphilum.</title>
        <authorList>
            <person name="Toshchakov S.V."/>
            <person name="Frolov E.N."/>
            <person name="Kublanov I.V."/>
            <person name="Samarov N.I."/>
            <person name="Novikov A."/>
            <person name="Lebedinsky A.V."/>
            <person name="Bonch-Osmolovskaya E.A."/>
            <person name="Chernyh N.A."/>
        </authorList>
    </citation>
    <scope>NUCLEOTIDE SEQUENCE [LARGE SCALE GENOMIC DNA]</scope>
    <source>
        <strain evidence="8 9">3127-1</strain>
    </source>
</reference>
<keyword evidence="3 7" id="KW-0479">Metal-binding</keyword>
<feature type="binding site" evidence="7">
    <location>
        <position position="125"/>
    </location>
    <ligand>
        <name>Zn(2+)</name>
        <dbReference type="ChEBI" id="CHEBI:29105"/>
        <note>catalytic</note>
    </ligand>
</feature>
<keyword evidence="4 7" id="KW-0255">Endonuclease</keyword>
<keyword evidence="5 7" id="KW-0378">Hydrolase</keyword>
<dbReference type="GO" id="GO:0005737">
    <property type="term" value="C:cytoplasm"/>
    <property type="evidence" value="ECO:0007669"/>
    <property type="project" value="UniProtKB-SubCell"/>
</dbReference>
<comment type="function">
    <text evidence="7">Single strand-specific metallo-endoribonuclease involved in late-stage 70S ribosome quality control and in maturation of the 3' terminus of the 16S rRNA.</text>
</comment>
<dbReference type="EMBL" id="CP020921">
    <property type="protein sequence ID" value="AWB10821.1"/>
    <property type="molecule type" value="Genomic_DNA"/>
</dbReference>
<dbReference type="HAMAP" id="MF_00009">
    <property type="entry name" value="Endoribonucl_YbeY"/>
    <property type="match status" value="1"/>
</dbReference>
<keyword evidence="7" id="KW-0690">Ribosome biogenesis</keyword>
<evidence type="ECO:0000256" key="5">
    <source>
        <dbReference type="ARBA" id="ARBA00022801"/>
    </source>
</evidence>
<dbReference type="PANTHER" id="PTHR46986:SF1">
    <property type="entry name" value="ENDORIBONUCLEASE YBEY, CHLOROPLASTIC"/>
    <property type="match status" value="1"/>
</dbReference>
<keyword evidence="6 7" id="KW-0862">Zinc</keyword>
<dbReference type="GO" id="GO:0004521">
    <property type="term" value="F:RNA endonuclease activity"/>
    <property type="evidence" value="ECO:0007669"/>
    <property type="project" value="UniProtKB-UniRule"/>
</dbReference>
<accession>A0A2R4W1Y7</accession>
<evidence type="ECO:0000256" key="2">
    <source>
        <dbReference type="ARBA" id="ARBA00022722"/>
    </source>
</evidence>
<keyword evidence="7" id="KW-0963">Cytoplasm</keyword>
<evidence type="ECO:0000256" key="1">
    <source>
        <dbReference type="ARBA" id="ARBA00010875"/>
    </source>
</evidence>
<protein>
    <recommendedName>
        <fullName evidence="7">Endoribonuclease YbeY</fullName>
        <ecNumber evidence="7">3.1.-.-</ecNumber>
    </recommendedName>
</protein>